<comment type="caution">
    <text evidence="1">The sequence shown here is derived from an EMBL/GenBank/DDBJ whole genome shotgun (WGS) entry which is preliminary data.</text>
</comment>
<protein>
    <submittedName>
        <fullName evidence="1">7684_t:CDS:1</fullName>
    </submittedName>
</protein>
<dbReference type="Proteomes" id="UP000789920">
    <property type="component" value="Unassembled WGS sequence"/>
</dbReference>
<dbReference type="EMBL" id="CAJVQC010031182">
    <property type="protein sequence ID" value="CAG8747753.1"/>
    <property type="molecule type" value="Genomic_DNA"/>
</dbReference>
<organism evidence="1 2">
    <name type="scientific">Racocetra persica</name>
    <dbReference type="NCBI Taxonomy" id="160502"/>
    <lineage>
        <taxon>Eukaryota</taxon>
        <taxon>Fungi</taxon>
        <taxon>Fungi incertae sedis</taxon>
        <taxon>Mucoromycota</taxon>
        <taxon>Glomeromycotina</taxon>
        <taxon>Glomeromycetes</taxon>
        <taxon>Diversisporales</taxon>
        <taxon>Gigasporaceae</taxon>
        <taxon>Racocetra</taxon>
    </lineage>
</organism>
<evidence type="ECO:0000313" key="1">
    <source>
        <dbReference type="EMBL" id="CAG8747753.1"/>
    </source>
</evidence>
<sequence>RGLEPLHNPILFVPALTMLDLISRATPVFSFVIKDIIDYFIRIKSSDEEIQTKPVDWSTEGNNCVNCGQIIEIEDDTVEIEEIDDYTDDNYDTSDSFIDDDIYTDEIMEVEYDELQ</sequence>
<keyword evidence="2" id="KW-1185">Reference proteome</keyword>
<proteinExistence type="predicted"/>
<feature type="non-terminal residue" evidence="1">
    <location>
        <position position="1"/>
    </location>
</feature>
<accession>A0ACA9QGV0</accession>
<reference evidence="1" key="1">
    <citation type="submission" date="2021-06" db="EMBL/GenBank/DDBJ databases">
        <authorList>
            <person name="Kallberg Y."/>
            <person name="Tangrot J."/>
            <person name="Rosling A."/>
        </authorList>
    </citation>
    <scope>NUCLEOTIDE SEQUENCE</scope>
    <source>
        <strain evidence="1">MA461A</strain>
    </source>
</reference>
<name>A0ACA9QGV0_9GLOM</name>
<evidence type="ECO:0000313" key="2">
    <source>
        <dbReference type="Proteomes" id="UP000789920"/>
    </source>
</evidence>
<gene>
    <name evidence="1" type="ORF">RPERSI_LOCUS13851</name>
</gene>